<gene>
    <name evidence="1" type="ORF">GCM10009727_53770</name>
</gene>
<keyword evidence="2" id="KW-1185">Reference proteome</keyword>
<sequence>MGNRGYAMPLKQNSDPVDHGGMLQDAGLDRASGFMPDVGSTSNPDNALAPVYEIGYSPADDQVKAEVVIKQRASEGTNTSIYLRAGIFETNATLAVSDLEADRRRKSEARIGSYLTKFKNDSKNRVYLVMPADLAERNRRAEVEHCDDLVYAYQQTLGALDAALVSVKPVTAATKGQAGEQIAAAIQAALPPHQAHLGPDPAAWRQEYERLSGLTRHRDEEGWHDFGLELVDSGAVPGRANPTYLTGASRDPAGFKVCYLRFTAGTTEIGTHPTAQVIV</sequence>
<dbReference type="EMBL" id="BAAAMR010000053">
    <property type="protein sequence ID" value="GAA2149927.1"/>
    <property type="molecule type" value="Genomic_DNA"/>
</dbReference>
<proteinExistence type="predicted"/>
<evidence type="ECO:0000313" key="1">
    <source>
        <dbReference type="EMBL" id="GAA2149927.1"/>
    </source>
</evidence>
<organism evidence="1 2">
    <name type="scientific">Actinomadura napierensis</name>
    <dbReference type="NCBI Taxonomy" id="267854"/>
    <lineage>
        <taxon>Bacteria</taxon>
        <taxon>Bacillati</taxon>
        <taxon>Actinomycetota</taxon>
        <taxon>Actinomycetes</taxon>
        <taxon>Streptosporangiales</taxon>
        <taxon>Thermomonosporaceae</taxon>
        <taxon>Actinomadura</taxon>
    </lineage>
</organism>
<accession>A0ABP5LMG4</accession>
<reference evidence="2" key="1">
    <citation type="journal article" date="2019" name="Int. J. Syst. Evol. Microbiol.">
        <title>The Global Catalogue of Microorganisms (GCM) 10K type strain sequencing project: providing services to taxonomists for standard genome sequencing and annotation.</title>
        <authorList>
            <consortium name="The Broad Institute Genomics Platform"/>
            <consortium name="The Broad Institute Genome Sequencing Center for Infectious Disease"/>
            <person name="Wu L."/>
            <person name="Ma J."/>
        </authorList>
    </citation>
    <scope>NUCLEOTIDE SEQUENCE [LARGE SCALE GENOMIC DNA]</scope>
    <source>
        <strain evidence="2">JCM 13850</strain>
    </source>
</reference>
<evidence type="ECO:0000313" key="2">
    <source>
        <dbReference type="Proteomes" id="UP001501020"/>
    </source>
</evidence>
<protein>
    <submittedName>
        <fullName evidence="1">Uncharacterized protein</fullName>
    </submittedName>
</protein>
<dbReference type="Proteomes" id="UP001501020">
    <property type="component" value="Unassembled WGS sequence"/>
</dbReference>
<comment type="caution">
    <text evidence="1">The sequence shown here is derived from an EMBL/GenBank/DDBJ whole genome shotgun (WGS) entry which is preliminary data.</text>
</comment>
<name>A0ABP5LMG4_9ACTN</name>